<dbReference type="InterPro" id="IPR029016">
    <property type="entry name" value="GAF-like_dom_sf"/>
</dbReference>
<evidence type="ECO:0000259" key="15">
    <source>
        <dbReference type="PROSITE" id="PS50112"/>
    </source>
</evidence>
<dbReference type="InterPro" id="IPR036097">
    <property type="entry name" value="HisK_dim/P_sf"/>
</dbReference>
<gene>
    <name evidence="17" type="ORF">CFX0092_A0045</name>
</gene>
<feature type="domain" description="PAS" evidence="15">
    <location>
        <begin position="746"/>
        <end position="794"/>
    </location>
</feature>
<dbReference type="OrthoDB" id="9767900at2"/>
<keyword evidence="6 13" id="KW-0812">Transmembrane</keyword>
<evidence type="ECO:0000256" key="13">
    <source>
        <dbReference type="SAM" id="Phobius"/>
    </source>
</evidence>
<dbReference type="InterPro" id="IPR003660">
    <property type="entry name" value="HAMP_dom"/>
</dbReference>
<dbReference type="GO" id="GO:0000155">
    <property type="term" value="F:phosphorelay sensor kinase activity"/>
    <property type="evidence" value="ECO:0007669"/>
    <property type="project" value="InterPro"/>
</dbReference>
<dbReference type="InterPro" id="IPR003018">
    <property type="entry name" value="GAF"/>
</dbReference>
<dbReference type="GO" id="GO:0005524">
    <property type="term" value="F:ATP binding"/>
    <property type="evidence" value="ECO:0007669"/>
    <property type="project" value="UniProtKB-KW"/>
</dbReference>
<accession>A0A160SXP8</accession>
<evidence type="ECO:0000256" key="7">
    <source>
        <dbReference type="ARBA" id="ARBA00022741"/>
    </source>
</evidence>
<keyword evidence="7" id="KW-0547">Nucleotide-binding</keyword>
<dbReference type="SUPFAM" id="SSF55781">
    <property type="entry name" value="GAF domain-like"/>
    <property type="match status" value="1"/>
</dbReference>
<dbReference type="Pfam" id="PF02518">
    <property type="entry name" value="HATPase_c"/>
    <property type="match status" value="1"/>
</dbReference>
<organism evidence="17 18">
    <name type="scientific">Candidatus Promineifilum breve</name>
    <dbReference type="NCBI Taxonomy" id="1806508"/>
    <lineage>
        <taxon>Bacteria</taxon>
        <taxon>Bacillati</taxon>
        <taxon>Chloroflexota</taxon>
        <taxon>Ardenticatenia</taxon>
        <taxon>Candidatus Promineifilales</taxon>
        <taxon>Candidatus Promineifilaceae</taxon>
        <taxon>Candidatus Promineifilum</taxon>
    </lineage>
</organism>
<dbReference type="CDD" id="cd00130">
    <property type="entry name" value="PAS"/>
    <property type="match status" value="1"/>
</dbReference>
<evidence type="ECO:0000256" key="4">
    <source>
        <dbReference type="ARBA" id="ARBA00022553"/>
    </source>
</evidence>
<dbReference type="PROSITE" id="PS50109">
    <property type="entry name" value="HIS_KIN"/>
    <property type="match status" value="1"/>
</dbReference>
<dbReference type="RefSeq" id="WP_095041600.1">
    <property type="nucleotide sequence ID" value="NZ_LN890655.1"/>
</dbReference>
<dbReference type="Gene3D" id="3.30.565.10">
    <property type="entry name" value="Histidine kinase-like ATPase, C-terminal domain"/>
    <property type="match status" value="1"/>
</dbReference>
<dbReference type="InterPro" id="IPR013767">
    <property type="entry name" value="PAS_fold"/>
</dbReference>
<dbReference type="KEGG" id="pbf:CFX0092_A0045"/>
<evidence type="ECO:0000313" key="17">
    <source>
        <dbReference type="EMBL" id="CUS01926.1"/>
    </source>
</evidence>
<dbReference type="CDD" id="cd06225">
    <property type="entry name" value="HAMP"/>
    <property type="match status" value="1"/>
</dbReference>
<dbReference type="SMART" id="SM00091">
    <property type="entry name" value="PAS"/>
    <property type="match status" value="1"/>
</dbReference>
<feature type="transmembrane region" description="Helical" evidence="13">
    <location>
        <begin position="129"/>
        <end position="147"/>
    </location>
</feature>
<dbReference type="InterPro" id="IPR050351">
    <property type="entry name" value="BphY/WalK/GraS-like"/>
</dbReference>
<keyword evidence="11" id="KW-0902">Two-component regulatory system</keyword>
<dbReference type="EMBL" id="LN890655">
    <property type="protein sequence ID" value="CUS01926.1"/>
    <property type="molecule type" value="Genomic_DNA"/>
</dbReference>
<dbReference type="InterPro" id="IPR004358">
    <property type="entry name" value="Sig_transdc_His_kin-like_C"/>
</dbReference>
<dbReference type="Gene3D" id="3.30.450.40">
    <property type="match status" value="1"/>
</dbReference>
<evidence type="ECO:0000256" key="11">
    <source>
        <dbReference type="ARBA" id="ARBA00023012"/>
    </source>
</evidence>
<dbReference type="PROSITE" id="PS50112">
    <property type="entry name" value="PAS"/>
    <property type="match status" value="1"/>
</dbReference>
<dbReference type="InterPro" id="IPR005467">
    <property type="entry name" value="His_kinase_dom"/>
</dbReference>
<dbReference type="InterPro" id="IPR035965">
    <property type="entry name" value="PAS-like_dom_sf"/>
</dbReference>
<keyword evidence="9" id="KW-0067">ATP-binding</keyword>
<dbReference type="NCBIfam" id="TIGR00229">
    <property type="entry name" value="sensory_box"/>
    <property type="match status" value="1"/>
</dbReference>
<dbReference type="InterPro" id="IPR003661">
    <property type="entry name" value="HisK_dim/P_dom"/>
</dbReference>
<feature type="transmembrane region" description="Helical" evidence="13">
    <location>
        <begin position="509"/>
        <end position="531"/>
    </location>
</feature>
<evidence type="ECO:0000256" key="2">
    <source>
        <dbReference type="ARBA" id="ARBA00004141"/>
    </source>
</evidence>
<dbReference type="PANTHER" id="PTHR42878">
    <property type="entry name" value="TWO-COMPONENT HISTIDINE KINASE"/>
    <property type="match status" value="1"/>
</dbReference>
<keyword evidence="8 17" id="KW-0418">Kinase</keyword>
<feature type="transmembrane region" description="Helical" evidence="13">
    <location>
        <begin position="20"/>
        <end position="42"/>
    </location>
</feature>
<name>A0A160SXP8_9CHLR</name>
<feature type="transmembrane region" description="Helical" evidence="13">
    <location>
        <begin position="54"/>
        <end position="77"/>
    </location>
</feature>
<dbReference type="SUPFAM" id="SSF158472">
    <property type="entry name" value="HAMP domain-like"/>
    <property type="match status" value="1"/>
</dbReference>
<dbReference type="Gene3D" id="3.30.450.20">
    <property type="entry name" value="PAS domain"/>
    <property type="match status" value="1"/>
</dbReference>
<evidence type="ECO:0000259" key="14">
    <source>
        <dbReference type="PROSITE" id="PS50109"/>
    </source>
</evidence>
<feature type="transmembrane region" description="Helical" evidence="13">
    <location>
        <begin position="197"/>
        <end position="228"/>
    </location>
</feature>
<dbReference type="CDD" id="cd18774">
    <property type="entry name" value="PDC2_HK_sensor"/>
    <property type="match status" value="1"/>
</dbReference>
<evidence type="ECO:0000256" key="6">
    <source>
        <dbReference type="ARBA" id="ARBA00022692"/>
    </source>
</evidence>
<dbReference type="SMART" id="SM00387">
    <property type="entry name" value="HATPase_c"/>
    <property type="match status" value="1"/>
</dbReference>
<dbReference type="InterPro" id="IPR036890">
    <property type="entry name" value="HATPase_C_sf"/>
</dbReference>
<dbReference type="Pfam" id="PF00672">
    <property type="entry name" value="HAMP"/>
    <property type="match status" value="1"/>
</dbReference>
<dbReference type="PANTHER" id="PTHR42878:SF7">
    <property type="entry name" value="SENSOR HISTIDINE KINASE GLRK"/>
    <property type="match status" value="1"/>
</dbReference>
<evidence type="ECO:0000256" key="9">
    <source>
        <dbReference type="ARBA" id="ARBA00022840"/>
    </source>
</evidence>
<dbReference type="Pfam" id="PF00989">
    <property type="entry name" value="PAS"/>
    <property type="match status" value="1"/>
</dbReference>
<dbReference type="GO" id="GO:0006355">
    <property type="term" value="P:regulation of DNA-templated transcription"/>
    <property type="evidence" value="ECO:0007669"/>
    <property type="project" value="InterPro"/>
</dbReference>
<dbReference type="GO" id="GO:0007234">
    <property type="term" value="P:osmosensory signaling via phosphorelay pathway"/>
    <property type="evidence" value="ECO:0007669"/>
    <property type="project" value="TreeGrafter"/>
</dbReference>
<evidence type="ECO:0000256" key="5">
    <source>
        <dbReference type="ARBA" id="ARBA00022679"/>
    </source>
</evidence>
<keyword evidence="10 13" id="KW-1133">Transmembrane helix</keyword>
<dbReference type="InterPro" id="IPR003594">
    <property type="entry name" value="HATPase_dom"/>
</dbReference>
<evidence type="ECO:0000313" key="18">
    <source>
        <dbReference type="Proteomes" id="UP000215027"/>
    </source>
</evidence>
<sequence length="1101" mass="113234">MPNDFWGTVGSPGLSLSGEPLAVGLLGLAAGLLAWAFVSGNPRRVFRDMNRGQWALFVALAVASFLLSQLFPVYLPWANPLLRAHPTTTALALLSAAPYLLAGVALNVPAALVIGLLAGLGRALGQTGAPVDLVAVALAAGASALLMRQNYAGRFFAGLRRPPVAGALGRLILPLFTALAILAGAMPTAGFYGAFDLALFFGLWSVLPALGEGLVGGGITSAVLWIAPQWRPDRGLLPSPLQRSLQRQLVAAFLTFAAVVVLLSAGVAFYFAARGAERALAEQMRLAVSAGAAGVATRQSDLSAALARYGADPALAAADPAAKSAALGRWQADTGFQSIRLVDETGAVVTGAGGDLAGELSAAERQLVAAAFNSGSARWGSAEMAGGTPAIRVVVPTGAGGPSGAALLAGVDPVVLGEALAAVPASETGGQGLIVDAAGRVLLPGSAVGQWSAPASEQRSGRLSAAGGDIYIALDPATGARQLVAYSAVPGSGWKVVAIVPHAAILRRALAIIGPLALLLLAVSSLFYGLVAALGRDISRPLAEMSRASRAIAGGGGLERPVRSEREDEVGQLTLAFSQMQRALRQRLDELSLLLSVSNDVAATVHIDEGMTAVLQGVLRGTGAAGARAVVRNPNAPAPLIFAEGPAAGSLSALDRPLLLRLRSVDELAYGSADEIAAGLAVDAGPAAALFALPLRPGGVFEGVLYLAYRQPHYFDSDERGLLRTLAGQATVLVQNAHLFAAAEGGRRRLAAILASTTNGVIVTDPTDRVLLVNPAVERAFGLRATAVTGRPVIDALAAAEPSGALAGRLSLSQSGAGNPGDGKVELEVGGRSYLAGISTVYSSKGRTMGRVAVLQDVSDIREVERMKSDFVAGISHDLLSPLTYMHNYAAMLPVVDDDALAGEYAEKIMAGIERMKRLVNDLLDLARIEAGLNLQFDRVQVAEVLAEVAQEYASPAHVAGVRLMVAAPADLPLVVADPMLLRRAITNLVTNGLKYAPQSGPLMLEATQDGDEIVIRVADHGPGIDAAEQAHLFEKFYRGQGAGTGYRAGDRAGGAGLGLAIVKSVADHHGGRVWCESAPGTGSAFYLALPIRGAEPDRVY</sequence>
<keyword evidence="12 13" id="KW-0472">Membrane</keyword>
<evidence type="ECO:0000259" key="16">
    <source>
        <dbReference type="PROSITE" id="PS50885"/>
    </source>
</evidence>
<dbReference type="CDD" id="cd00075">
    <property type="entry name" value="HATPase"/>
    <property type="match status" value="1"/>
</dbReference>
<feature type="domain" description="HAMP" evidence="16">
    <location>
        <begin position="536"/>
        <end position="589"/>
    </location>
</feature>
<proteinExistence type="predicted"/>
<dbReference type="InterPro" id="IPR000014">
    <property type="entry name" value="PAS"/>
</dbReference>
<protein>
    <recommendedName>
        <fullName evidence="3">histidine kinase</fullName>
        <ecNumber evidence="3">2.7.13.3</ecNumber>
    </recommendedName>
</protein>
<keyword evidence="5" id="KW-0808">Transferase</keyword>
<feature type="transmembrane region" description="Helical" evidence="13">
    <location>
        <begin position="167"/>
        <end position="185"/>
    </location>
</feature>
<reference evidence="17" key="1">
    <citation type="submission" date="2016-01" db="EMBL/GenBank/DDBJ databases">
        <authorList>
            <person name="Mcilroy J.S."/>
            <person name="Karst M S."/>
            <person name="Albertsen M."/>
        </authorList>
    </citation>
    <scope>NUCLEOTIDE SEQUENCE</scope>
    <source>
        <strain evidence="17">Cfx-K</strain>
    </source>
</reference>
<dbReference type="AlphaFoldDB" id="A0A160SXP8"/>
<dbReference type="Gene3D" id="6.10.340.10">
    <property type="match status" value="1"/>
</dbReference>
<dbReference type="Gene3D" id="1.10.287.130">
    <property type="match status" value="1"/>
</dbReference>
<dbReference type="SMART" id="SM00304">
    <property type="entry name" value="HAMP"/>
    <property type="match status" value="1"/>
</dbReference>
<dbReference type="SUPFAM" id="SSF47384">
    <property type="entry name" value="Homodimeric domain of signal transducing histidine kinase"/>
    <property type="match status" value="1"/>
</dbReference>
<keyword evidence="4" id="KW-0597">Phosphoprotein</keyword>
<evidence type="ECO:0000256" key="3">
    <source>
        <dbReference type="ARBA" id="ARBA00012438"/>
    </source>
</evidence>
<dbReference type="GO" id="GO:0030295">
    <property type="term" value="F:protein kinase activator activity"/>
    <property type="evidence" value="ECO:0007669"/>
    <property type="project" value="TreeGrafter"/>
</dbReference>
<dbReference type="PROSITE" id="PS50885">
    <property type="entry name" value="HAMP"/>
    <property type="match status" value="1"/>
</dbReference>
<dbReference type="SUPFAM" id="SSF55785">
    <property type="entry name" value="PYP-like sensor domain (PAS domain)"/>
    <property type="match status" value="1"/>
</dbReference>
<dbReference type="SMART" id="SM00388">
    <property type="entry name" value="HisKA"/>
    <property type="match status" value="1"/>
</dbReference>
<feature type="domain" description="Histidine kinase" evidence="14">
    <location>
        <begin position="874"/>
        <end position="1094"/>
    </location>
</feature>
<dbReference type="SUPFAM" id="SSF55874">
    <property type="entry name" value="ATPase domain of HSP90 chaperone/DNA topoisomerase II/histidine kinase"/>
    <property type="match status" value="1"/>
</dbReference>
<evidence type="ECO:0000256" key="1">
    <source>
        <dbReference type="ARBA" id="ARBA00000085"/>
    </source>
</evidence>
<keyword evidence="18" id="KW-1185">Reference proteome</keyword>
<feature type="transmembrane region" description="Helical" evidence="13">
    <location>
        <begin position="248"/>
        <end position="273"/>
    </location>
</feature>
<comment type="catalytic activity">
    <reaction evidence="1">
        <text>ATP + protein L-histidine = ADP + protein N-phospho-L-histidine.</text>
        <dbReference type="EC" id="2.7.13.3"/>
    </reaction>
</comment>
<evidence type="ECO:0000256" key="8">
    <source>
        <dbReference type="ARBA" id="ARBA00022777"/>
    </source>
</evidence>
<evidence type="ECO:0000256" key="10">
    <source>
        <dbReference type="ARBA" id="ARBA00022989"/>
    </source>
</evidence>
<dbReference type="EC" id="2.7.13.3" evidence="3"/>
<feature type="transmembrane region" description="Helical" evidence="13">
    <location>
        <begin position="97"/>
        <end position="117"/>
    </location>
</feature>
<dbReference type="GO" id="GO:0000156">
    <property type="term" value="F:phosphorelay response regulator activity"/>
    <property type="evidence" value="ECO:0007669"/>
    <property type="project" value="TreeGrafter"/>
</dbReference>
<dbReference type="Proteomes" id="UP000215027">
    <property type="component" value="Chromosome I"/>
</dbReference>
<dbReference type="CDD" id="cd00082">
    <property type="entry name" value="HisKA"/>
    <property type="match status" value="1"/>
</dbReference>
<dbReference type="Pfam" id="PF00512">
    <property type="entry name" value="HisKA"/>
    <property type="match status" value="1"/>
</dbReference>
<comment type="subcellular location">
    <subcellularLocation>
        <location evidence="2">Membrane</location>
        <topology evidence="2">Multi-pass membrane protein</topology>
    </subcellularLocation>
</comment>
<dbReference type="PRINTS" id="PR00344">
    <property type="entry name" value="BCTRLSENSOR"/>
</dbReference>
<evidence type="ECO:0000256" key="12">
    <source>
        <dbReference type="ARBA" id="ARBA00023136"/>
    </source>
</evidence>
<dbReference type="SMART" id="SM00065">
    <property type="entry name" value="GAF"/>
    <property type="match status" value="1"/>
</dbReference>
<dbReference type="GO" id="GO:0016020">
    <property type="term" value="C:membrane"/>
    <property type="evidence" value="ECO:0007669"/>
    <property type="project" value="UniProtKB-SubCell"/>
</dbReference>